<dbReference type="Proteomes" id="UP000177268">
    <property type="component" value="Unassembled WGS sequence"/>
</dbReference>
<evidence type="ECO:0000313" key="2">
    <source>
        <dbReference type="Proteomes" id="UP000177268"/>
    </source>
</evidence>
<evidence type="ECO:0000313" key="1">
    <source>
        <dbReference type="EMBL" id="OGG11761.1"/>
    </source>
</evidence>
<sequence>MFNKTRRYAVENAYIAIHRFVKEEHAIIINLDGDDWLISKDVVDIVVSTYEKTGCDFTYGNCIIHNPGDSGHNKVITDVDPGVNIRYSVEVERNKSYRKEIFFPRHLRTWKASVYKKIPMSRFMYPNKKWLHICEDEAIYFPMFEMSGKYEVIPIPLCAYNLASPYGDEKMNLRDRLQDEVYIRRQPPIAL</sequence>
<evidence type="ECO:0008006" key="3">
    <source>
        <dbReference type="Google" id="ProtNLM"/>
    </source>
</evidence>
<organism evidence="1 2">
    <name type="scientific">Candidatus Gottesmanbacteria bacterium RBG_13_45_10</name>
    <dbReference type="NCBI Taxonomy" id="1798370"/>
    <lineage>
        <taxon>Bacteria</taxon>
        <taxon>Candidatus Gottesmaniibacteriota</taxon>
    </lineage>
</organism>
<gene>
    <name evidence="1" type="ORF">A2Z00_05335</name>
</gene>
<name>A0A1F5ZHA1_9BACT</name>
<dbReference type="STRING" id="1798370.A2Z00_05335"/>
<dbReference type="SUPFAM" id="SSF53448">
    <property type="entry name" value="Nucleotide-diphospho-sugar transferases"/>
    <property type="match status" value="1"/>
</dbReference>
<accession>A0A1F5ZHA1</accession>
<proteinExistence type="predicted"/>
<dbReference type="InterPro" id="IPR029044">
    <property type="entry name" value="Nucleotide-diphossugar_trans"/>
</dbReference>
<dbReference type="EMBL" id="MFIZ01000016">
    <property type="protein sequence ID" value="OGG11761.1"/>
    <property type="molecule type" value="Genomic_DNA"/>
</dbReference>
<dbReference type="AlphaFoldDB" id="A0A1F5ZHA1"/>
<reference evidence="1 2" key="1">
    <citation type="journal article" date="2016" name="Nat. Commun.">
        <title>Thousands of microbial genomes shed light on interconnected biogeochemical processes in an aquifer system.</title>
        <authorList>
            <person name="Anantharaman K."/>
            <person name="Brown C.T."/>
            <person name="Hug L.A."/>
            <person name="Sharon I."/>
            <person name="Castelle C.J."/>
            <person name="Probst A.J."/>
            <person name="Thomas B.C."/>
            <person name="Singh A."/>
            <person name="Wilkins M.J."/>
            <person name="Karaoz U."/>
            <person name="Brodie E.L."/>
            <person name="Williams K.H."/>
            <person name="Hubbard S.S."/>
            <person name="Banfield J.F."/>
        </authorList>
    </citation>
    <scope>NUCLEOTIDE SEQUENCE [LARGE SCALE GENOMIC DNA]</scope>
</reference>
<protein>
    <recommendedName>
        <fullName evidence="3">Glycosyltransferase 2-like domain-containing protein</fullName>
    </recommendedName>
</protein>
<comment type="caution">
    <text evidence="1">The sequence shown here is derived from an EMBL/GenBank/DDBJ whole genome shotgun (WGS) entry which is preliminary data.</text>
</comment>